<evidence type="ECO:0000313" key="1">
    <source>
        <dbReference type="EMBL" id="CAH1973943.1"/>
    </source>
</evidence>
<gene>
    <name evidence="1" type="ORF">ACAOBT_LOCUS10822</name>
</gene>
<accession>A0A9P0KHC3</accession>
<protein>
    <submittedName>
        <fullName evidence="1">Uncharacterized protein</fullName>
    </submittedName>
</protein>
<sequence>MVKNMDPVKIAAAGVDENYFYSQLEEFYKDKKDAQKKL</sequence>
<keyword evidence="2" id="KW-1185">Reference proteome</keyword>
<proteinExistence type="predicted"/>
<dbReference type="AlphaFoldDB" id="A0A9P0KHC3"/>
<evidence type="ECO:0000313" key="2">
    <source>
        <dbReference type="Proteomes" id="UP001152888"/>
    </source>
</evidence>
<comment type="caution">
    <text evidence="1">The sequence shown here is derived from an EMBL/GenBank/DDBJ whole genome shotgun (WGS) entry which is preliminary data.</text>
</comment>
<dbReference type="EMBL" id="CAKOFQ010006816">
    <property type="protein sequence ID" value="CAH1973943.1"/>
    <property type="molecule type" value="Genomic_DNA"/>
</dbReference>
<organism evidence="1 2">
    <name type="scientific">Acanthoscelides obtectus</name>
    <name type="common">Bean weevil</name>
    <name type="synonym">Bruchus obtectus</name>
    <dbReference type="NCBI Taxonomy" id="200917"/>
    <lineage>
        <taxon>Eukaryota</taxon>
        <taxon>Metazoa</taxon>
        <taxon>Ecdysozoa</taxon>
        <taxon>Arthropoda</taxon>
        <taxon>Hexapoda</taxon>
        <taxon>Insecta</taxon>
        <taxon>Pterygota</taxon>
        <taxon>Neoptera</taxon>
        <taxon>Endopterygota</taxon>
        <taxon>Coleoptera</taxon>
        <taxon>Polyphaga</taxon>
        <taxon>Cucujiformia</taxon>
        <taxon>Chrysomeloidea</taxon>
        <taxon>Chrysomelidae</taxon>
        <taxon>Bruchinae</taxon>
        <taxon>Bruchini</taxon>
        <taxon>Acanthoscelides</taxon>
    </lineage>
</organism>
<name>A0A9P0KHC3_ACAOB</name>
<dbReference type="Proteomes" id="UP001152888">
    <property type="component" value="Unassembled WGS sequence"/>
</dbReference>
<reference evidence="1" key="1">
    <citation type="submission" date="2022-03" db="EMBL/GenBank/DDBJ databases">
        <authorList>
            <person name="Sayadi A."/>
        </authorList>
    </citation>
    <scope>NUCLEOTIDE SEQUENCE</scope>
</reference>